<dbReference type="PANTHER" id="PTHR15901">
    <property type="entry name" value="TESTICULAR HAPLOID EXPRESSED GENE PROTEIN"/>
    <property type="match status" value="1"/>
</dbReference>
<organism evidence="3 4">
    <name type="scientific">Hermetia illucens</name>
    <name type="common">Black soldier fly</name>
    <dbReference type="NCBI Taxonomy" id="343691"/>
    <lineage>
        <taxon>Eukaryota</taxon>
        <taxon>Metazoa</taxon>
        <taxon>Ecdysozoa</taxon>
        <taxon>Arthropoda</taxon>
        <taxon>Hexapoda</taxon>
        <taxon>Insecta</taxon>
        <taxon>Pterygota</taxon>
        <taxon>Neoptera</taxon>
        <taxon>Endopterygota</taxon>
        <taxon>Diptera</taxon>
        <taxon>Brachycera</taxon>
        <taxon>Stratiomyomorpha</taxon>
        <taxon>Stratiomyidae</taxon>
        <taxon>Hermetiinae</taxon>
        <taxon>Hermetia</taxon>
    </lineage>
</organism>
<keyword evidence="1" id="KW-0677">Repeat</keyword>
<feature type="compositionally biased region" description="Basic and acidic residues" evidence="2">
    <location>
        <begin position="320"/>
        <end position="329"/>
    </location>
</feature>
<evidence type="ECO:0000256" key="2">
    <source>
        <dbReference type="SAM" id="MobiDB-lite"/>
    </source>
</evidence>
<feature type="compositionally biased region" description="Pro residues" evidence="2">
    <location>
        <begin position="9"/>
        <end position="18"/>
    </location>
</feature>
<dbReference type="InParanoid" id="A0A7R8V4N3"/>
<dbReference type="InterPro" id="IPR042401">
    <property type="entry name" value="SPMAP2-like"/>
</dbReference>
<dbReference type="Pfam" id="PF14912">
    <property type="entry name" value="THEG"/>
    <property type="match status" value="3"/>
</dbReference>
<evidence type="ECO:0000313" key="4">
    <source>
        <dbReference type="Proteomes" id="UP000594454"/>
    </source>
</evidence>
<feature type="region of interest" description="Disordered" evidence="2">
    <location>
        <begin position="311"/>
        <end position="345"/>
    </location>
</feature>
<name>A0A7R8V4N3_HERIL</name>
<dbReference type="PANTHER" id="PTHR15901:SF16">
    <property type="entry name" value="TESTICULAR HAPLOID EXPRESSED GENE PROTEIN"/>
    <property type="match status" value="1"/>
</dbReference>
<proteinExistence type="predicted"/>
<dbReference type="EMBL" id="LR899014">
    <property type="protein sequence ID" value="CAD7092062.1"/>
    <property type="molecule type" value="Genomic_DNA"/>
</dbReference>
<dbReference type="SMART" id="SM00705">
    <property type="entry name" value="THEG"/>
    <property type="match status" value="6"/>
</dbReference>
<evidence type="ECO:0008006" key="5">
    <source>
        <dbReference type="Google" id="ProtNLM"/>
    </source>
</evidence>
<keyword evidence="4" id="KW-1185">Reference proteome</keyword>
<evidence type="ECO:0000313" key="3">
    <source>
        <dbReference type="EMBL" id="CAD7092062.1"/>
    </source>
</evidence>
<gene>
    <name evidence="3" type="ORF">HERILL_LOCUS14451</name>
</gene>
<protein>
    <recommendedName>
        <fullName evidence="5">Testicular haploid expressed gene protein-like</fullName>
    </recommendedName>
</protein>
<sequence length="345" mass="40149">MTEEKPAEPAAPNPPSPATAPVAEPAGSPNLPPNRAAFWAHFQEWAAVRAKPKKLQYVKPHIEPTRYSKRGPMSSADWERFGQWVADRGRPKQYPQLPEVKRMKFPISQLLKRIKELAKPRRITPRYKLKKRKRPKFRCFGPVNMKHIAKLARPRTCGRCPEVILEVKPIPRSALTYVPTPRLINLSRPMTLPRPQHCEYIPKQEEELQKRKKMTHHQMISHLIRLEYLAAPVYRPSPESDEEIQLSRQKKPLKELMPRIEVLSQPRPDFAPKPVKRQHMPLSSLEGRMNELAKPRKYKEYKGDPFEVKKAALTATTTPRIEELAKPKPDYSQQDEPKKKSRRVR</sequence>
<feature type="region of interest" description="Disordered" evidence="2">
    <location>
        <begin position="1"/>
        <end position="34"/>
    </location>
</feature>
<accession>A0A7R8V4N3</accession>
<dbReference type="Proteomes" id="UP000594454">
    <property type="component" value="Chromosome 6"/>
</dbReference>
<evidence type="ECO:0000256" key="1">
    <source>
        <dbReference type="ARBA" id="ARBA00022737"/>
    </source>
</evidence>
<reference evidence="3 4" key="1">
    <citation type="submission" date="2020-11" db="EMBL/GenBank/DDBJ databases">
        <authorList>
            <person name="Wallbank WR R."/>
            <person name="Pardo Diaz C."/>
            <person name="Kozak K."/>
            <person name="Martin S."/>
            <person name="Jiggins C."/>
            <person name="Moest M."/>
            <person name="Warren A I."/>
            <person name="Generalovic N T."/>
            <person name="Byers J.R.P. K."/>
            <person name="Montejo-Kovacevich G."/>
            <person name="Yen C E."/>
        </authorList>
    </citation>
    <scope>NUCLEOTIDE SEQUENCE [LARGE SCALE GENOMIC DNA]</scope>
</reference>
<dbReference type="AlphaFoldDB" id="A0A7R8V4N3"/>
<dbReference type="InterPro" id="IPR006623">
    <property type="entry name" value="THEG"/>
</dbReference>
<dbReference type="OrthoDB" id="8015522at2759"/>